<dbReference type="CDD" id="cd05233">
    <property type="entry name" value="SDR_c"/>
    <property type="match status" value="1"/>
</dbReference>
<dbReference type="Proteomes" id="UP000755585">
    <property type="component" value="Unassembled WGS sequence"/>
</dbReference>
<dbReference type="RefSeq" id="WP_209694346.1">
    <property type="nucleotide sequence ID" value="NZ_BAAAVU010000042.1"/>
</dbReference>
<dbReference type="InterPro" id="IPR002347">
    <property type="entry name" value="SDR_fam"/>
</dbReference>
<keyword evidence="2" id="KW-0560">Oxidoreductase</keyword>
<sequence length="240" mass="24783">MSTGIVIGAGDVAASTVVRLQDSVQRVIALDLSVDALTRLPGSGTSRLVQVLGDINDEAARAAVVRAAQGADDSINWVLLTAGVGARGALETLTPARVQTTFATNVVSPVLLLQALLRDCAWASGARIVGLGSISARRPLPERTVYGATKAALEAFLVSLGVELAPRQIIVNVVSAGVIDSAFIAAARDDLHDWAQARVPAARLGRVDEVADLIAYLIKDAPSYLCAARVVLDGGAEALA</sequence>
<protein>
    <submittedName>
        <fullName evidence="3">NAD(P)-dependent dehydrogenase (Short-subunit alcohol dehydrogenase family)</fullName>
    </submittedName>
</protein>
<reference evidence="3 4" key="1">
    <citation type="submission" date="2021-03" db="EMBL/GenBank/DDBJ databases">
        <title>Sequencing the genomes of 1000 actinobacteria strains.</title>
        <authorList>
            <person name="Klenk H.-P."/>
        </authorList>
    </citation>
    <scope>NUCLEOTIDE SEQUENCE [LARGE SCALE GENOMIC DNA]</scope>
    <source>
        <strain evidence="3 4">DSM 18824</strain>
    </source>
</reference>
<comment type="caution">
    <text evidence="3">The sequence shown here is derived from an EMBL/GenBank/DDBJ whole genome shotgun (WGS) entry which is preliminary data.</text>
</comment>
<proteinExistence type="inferred from homology"/>
<dbReference type="InterPro" id="IPR051122">
    <property type="entry name" value="SDR_DHRS6-like"/>
</dbReference>
<accession>A0ABS4UIG9</accession>
<comment type="similarity">
    <text evidence="1">Belongs to the short-chain dehydrogenases/reductases (SDR) family.</text>
</comment>
<dbReference type="PANTHER" id="PTHR43477:SF1">
    <property type="entry name" value="DIHYDROANTICAPSIN 7-DEHYDROGENASE"/>
    <property type="match status" value="1"/>
</dbReference>
<evidence type="ECO:0000256" key="1">
    <source>
        <dbReference type="ARBA" id="ARBA00006484"/>
    </source>
</evidence>
<organism evidence="3 4">
    <name type="scientific">Kribbella aluminosa</name>
    <dbReference type="NCBI Taxonomy" id="416017"/>
    <lineage>
        <taxon>Bacteria</taxon>
        <taxon>Bacillati</taxon>
        <taxon>Actinomycetota</taxon>
        <taxon>Actinomycetes</taxon>
        <taxon>Propionibacteriales</taxon>
        <taxon>Kribbellaceae</taxon>
        <taxon>Kribbella</taxon>
    </lineage>
</organism>
<keyword evidence="4" id="KW-1185">Reference proteome</keyword>
<dbReference type="Gene3D" id="3.40.50.720">
    <property type="entry name" value="NAD(P)-binding Rossmann-like Domain"/>
    <property type="match status" value="1"/>
</dbReference>
<dbReference type="InterPro" id="IPR020904">
    <property type="entry name" value="Sc_DH/Rdtase_CS"/>
</dbReference>
<evidence type="ECO:0000313" key="4">
    <source>
        <dbReference type="Proteomes" id="UP000755585"/>
    </source>
</evidence>
<dbReference type="EMBL" id="JAGINT010000001">
    <property type="protein sequence ID" value="MBP2351447.1"/>
    <property type="molecule type" value="Genomic_DNA"/>
</dbReference>
<evidence type="ECO:0000256" key="2">
    <source>
        <dbReference type="ARBA" id="ARBA00023002"/>
    </source>
</evidence>
<dbReference type="InterPro" id="IPR036291">
    <property type="entry name" value="NAD(P)-bd_dom_sf"/>
</dbReference>
<dbReference type="PRINTS" id="PR00081">
    <property type="entry name" value="GDHRDH"/>
</dbReference>
<evidence type="ECO:0000313" key="3">
    <source>
        <dbReference type="EMBL" id="MBP2351447.1"/>
    </source>
</evidence>
<dbReference type="SUPFAM" id="SSF51735">
    <property type="entry name" value="NAD(P)-binding Rossmann-fold domains"/>
    <property type="match status" value="1"/>
</dbReference>
<dbReference type="PROSITE" id="PS00061">
    <property type="entry name" value="ADH_SHORT"/>
    <property type="match status" value="1"/>
</dbReference>
<dbReference type="PANTHER" id="PTHR43477">
    <property type="entry name" value="DIHYDROANTICAPSIN 7-DEHYDROGENASE"/>
    <property type="match status" value="1"/>
</dbReference>
<dbReference type="Pfam" id="PF13561">
    <property type="entry name" value="adh_short_C2"/>
    <property type="match status" value="1"/>
</dbReference>
<gene>
    <name evidence="3" type="ORF">JOF29_002530</name>
</gene>
<name>A0ABS4UIG9_9ACTN</name>